<dbReference type="Gene3D" id="1.10.357.10">
    <property type="entry name" value="Tetracycline Repressor, domain 2"/>
    <property type="match status" value="1"/>
</dbReference>
<dbReference type="Gene3D" id="1.10.10.60">
    <property type="entry name" value="Homeodomain-like"/>
    <property type="match status" value="1"/>
</dbReference>
<dbReference type="PANTHER" id="PTHR43479:SF11">
    <property type="entry name" value="ACREF_ENVCD OPERON REPRESSOR-RELATED"/>
    <property type="match status" value="1"/>
</dbReference>
<name>A0ABW3GYQ9_9BACL</name>
<feature type="DNA-binding region" description="H-T-H motif" evidence="2">
    <location>
        <begin position="32"/>
        <end position="51"/>
    </location>
</feature>
<dbReference type="InterPro" id="IPR050624">
    <property type="entry name" value="HTH-type_Tx_Regulator"/>
</dbReference>
<dbReference type="PROSITE" id="PS50977">
    <property type="entry name" value="HTH_TETR_2"/>
    <property type="match status" value="1"/>
</dbReference>
<dbReference type="SUPFAM" id="SSF46689">
    <property type="entry name" value="Homeodomain-like"/>
    <property type="match status" value="1"/>
</dbReference>
<evidence type="ECO:0000256" key="1">
    <source>
        <dbReference type="ARBA" id="ARBA00023125"/>
    </source>
</evidence>
<dbReference type="Proteomes" id="UP001596976">
    <property type="component" value="Unassembled WGS sequence"/>
</dbReference>
<accession>A0ABW3GYQ9</accession>
<comment type="caution">
    <text evidence="4">The sequence shown here is derived from an EMBL/GenBank/DDBJ whole genome shotgun (WGS) entry which is preliminary data.</text>
</comment>
<dbReference type="PANTHER" id="PTHR43479">
    <property type="entry name" value="ACREF/ENVCD OPERON REPRESSOR-RELATED"/>
    <property type="match status" value="1"/>
</dbReference>
<dbReference type="Pfam" id="PF00440">
    <property type="entry name" value="TetR_N"/>
    <property type="match status" value="1"/>
</dbReference>
<evidence type="ECO:0000256" key="2">
    <source>
        <dbReference type="PROSITE-ProRule" id="PRU00335"/>
    </source>
</evidence>
<sequence>MTVTNKKVRRKKDQILMSAIKIVNERGYERATMEDIAAELQMTKGSLYYYFKNKNDLLYQCHHLVLSRAIAEHESHLLENLSSEQLLRKMVGTHINFAINEREIFNMMIDPKRTFDDGQLESVLLLRTKYAGLFDEVIRRGIAAQQFERSEVVLVRMFILGAMNWVQQWFNENGRFDQETLIEEYANYVLKLLKK</sequence>
<organism evidence="4 5">
    <name type="scientific">Savagea faecisuis</name>
    <dbReference type="NCBI Taxonomy" id="1274803"/>
    <lineage>
        <taxon>Bacteria</taxon>
        <taxon>Bacillati</taxon>
        <taxon>Bacillota</taxon>
        <taxon>Bacilli</taxon>
        <taxon>Bacillales</taxon>
        <taxon>Caryophanaceae</taxon>
        <taxon>Savagea</taxon>
    </lineage>
</organism>
<keyword evidence="1 2" id="KW-0238">DNA-binding</keyword>
<dbReference type="EMBL" id="JBHTJF010000034">
    <property type="protein sequence ID" value="MFD0943977.1"/>
    <property type="molecule type" value="Genomic_DNA"/>
</dbReference>
<protein>
    <submittedName>
        <fullName evidence="4">TetR/AcrR family transcriptional regulator</fullName>
    </submittedName>
</protein>
<dbReference type="InterPro" id="IPR001647">
    <property type="entry name" value="HTH_TetR"/>
</dbReference>
<dbReference type="Pfam" id="PF17932">
    <property type="entry name" value="TetR_C_24"/>
    <property type="match status" value="1"/>
</dbReference>
<reference evidence="5" key="1">
    <citation type="journal article" date="2019" name="Int. J. Syst. Evol. Microbiol.">
        <title>The Global Catalogue of Microorganisms (GCM) 10K type strain sequencing project: providing services to taxonomists for standard genome sequencing and annotation.</title>
        <authorList>
            <consortium name="The Broad Institute Genomics Platform"/>
            <consortium name="The Broad Institute Genome Sequencing Center for Infectious Disease"/>
            <person name="Wu L."/>
            <person name="Ma J."/>
        </authorList>
    </citation>
    <scope>NUCLEOTIDE SEQUENCE [LARGE SCALE GENOMIC DNA]</scope>
    <source>
        <strain evidence="5">CCUG 63563</strain>
    </source>
</reference>
<dbReference type="InterPro" id="IPR041490">
    <property type="entry name" value="KstR2_TetR_C"/>
</dbReference>
<dbReference type="InterPro" id="IPR036271">
    <property type="entry name" value="Tet_transcr_reg_TetR-rel_C_sf"/>
</dbReference>
<dbReference type="SUPFAM" id="SSF48498">
    <property type="entry name" value="Tetracyclin repressor-like, C-terminal domain"/>
    <property type="match status" value="1"/>
</dbReference>
<dbReference type="RefSeq" id="WP_381012703.1">
    <property type="nucleotide sequence ID" value="NZ_JBHTJF010000034.1"/>
</dbReference>
<gene>
    <name evidence="4" type="ORF">ACFQ0V_09505</name>
</gene>
<feature type="domain" description="HTH tetR-type" evidence="3">
    <location>
        <begin position="9"/>
        <end position="69"/>
    </location>
</feature>
<dbReference type="InterPro" id="IPR009057">
    <property type="entry name" value="Homeodomain-like_sf"/>
</dbReference>
<keyword evidence="5" id="KW-1185">Reference proteome</keyword>
<evidence type="ECO:0000313" key="4">
    <source>
        <dbReference type="EMBL" id="MFD0943977.1"/>
    </source>
</evidence>
<dbReference type="PRINTS" id="PR00455">
    <property type="entry name" value="HTHTETR"/>
</dbReference>
<evidence type="ECO:0000259" key="3">
    <source>
        <dbReference type="PROSITE" id="PS50977"/>
    </source>
</evidence>
<evidence type="ECO:0000313" key="5">
    <source>
        <dbReference type="Proteomes" id="UP001596976"/>
    </source>
</evidence>
<proteinExistence type="predicted"/>